<protein>
    <submittedName>
        <fullName evidence="1">Uncharacterized protein</fullName>
    </submittedName>
</protein>
<gene>
    <name evidence="1" type="ORF">BDN72DRAFT_957671</name>
</gene>
<keyword evidence="2" id="KW-1185">Reference proteome</keyword>
<evidence type="ECO:0000313" key="2">
    <source>
        <dbReference type="Proteomes" id="UP000308600"/>
    </source>
</evidence>
<evidence type="ECO:0000313" key="1">
    <source>
        <dbReference type="EMBL" id="TFK71947.1"/>
    </source>
</evidence>
<proteinExistence type="predicted"/>
<sequence length="274" mass="29816">MMYPICAGFDRTFRHRGMVELMTQILRLVCAECILHMLGPRSFVVYLLSFVLPLRLPFAVSLISKMEFNGNSKINAPNSTFNSVTTEHDYNNSKTHTVETTNNNHQVSSAGTPIIHQYQNTHFGGNQVSGGMVGGSLNSTTTAGVAARDYQVTPPQQQYPYLQSPGYAMPYGWCYPFSQGPTAGIQQYPAYPLPDFSGAREPDHSQTQGACGYLQGTTTQSSPPQAPAASEVQITQSDPSQEPAALELGEDTVNHWTPLTPPDSPMAASRAHSI</sequence>
<dbReference type="EMBL" id="ML208291">
    <property type="protein sequence ID" value="TFK71947.1"/>
    <property type="molecule type" value="Genomic_DNA"/>
</dbReference>
<dbReference type="Proteomes" id="UP000308600">
    <property type="component" value="Unassembled WGS sequence"/>
</dbReference>
<reference evidence="1 2" key="1">
    <citation type="journal article" date="2019" name="Nat. Ecol. Evol.">
        <title>Megaphylogeny resolves global patterns of mushroom evolution.</title>
        <authorList>
            <person name="Varga T."/>
            <person name="Krizsan K."/>
            <person name="Foldi C."/>
            <person name="Dima B."/>
            <person name="Sanchez-Garcia M."/>
            <person name="Sanchez-Ramirez S."/>
            <person name="Szollosi G.J."/>
            <person name="Szarkandi J.G."/>
            <person name="Papp V."/>
            <person name="Albert L."/>
            <person name="Andreopoulos W."/>
            <person name="Angelini C."/>
            <person name="Antonin V."/>
            <person name="Barry K.W."/>
            <person name="Bougher N.L."/>
            <person name="Buchanan P."/>
            <person name="Buyck B."/>
            <person name="Bense V."/>
            <person name="Catcheside P."/>
            <person name="Chovatia M."/>
            <person name="Cooper J."/>
            <person name="Damon W."/>
            <person name="Desjardin D."/>
            <person name="Finy P."/>
            <person name="Geml J."/>
            <person name="Haridas S."/>
            <person name="Hughes K."/>
            <person name="Justo A."/>
            <person name="Karasinski D."/>
            <person name="Kautmanova I."/>
            <person name="Kiss B."/>
            <person name="Kocsube S."/>
            <person name="Kotiranta H."/>
            <person name="LaButti K.M."/>
            <person name="Lechner B.E."/>
            <person name="Liimatainen K."/>
            <person name="Lipzen A."/>
            <person name="Lukacs Z."/>
            <person name="Mihaltcheva S."/>
            <person name="Morgado L.N."/>
            <person name="Niskanen T."/>
            <person name="Noordeloos M.E."/>
            <person name="Ohm R.A."/>
            <person name="Ortiz-Santana B."/>
            <person name="Ovrebo C."/>
            <person name="Racz N."/>
            <person name="Riley R."/>
            <person name="Savchenko A."/>
            <person name="Shiryaev A."/>
            <person name="Soop K."/>
            <person name="Spirin V."/>
            <person name="Szebenyi C."/>
            <person name="Tomsovsky M."/>
            <person name="Tulloss R.E."/>
            <person name="Uehling J."/>
            <person name="Grigoriev I.V."/>
            <person name="Vagvolgyi C."/>
            <person name="Papp T."/>
            <person name="Martin F.M."/>
            <person name="Miettinen O."/>
            <person name="Hibbett D.S."/>
            <person name="Nagy L.G."/>
        </authorList>
    </citation>
    <scope>NUCLEOTIDE SEQUENCE [LARGE SCALE GENOMIC DNA]</scope>
    <source>
        <strain evidence="1 2">NL-1719</strain>
    </source>
</reference>
<accession>A0ACD3B4Q6</accession>
<organism evidence="1 2">
    <name type="scientific">Pluteus cervinus</name>
    <dbReference type="NCBI Taxonomy" id="181527"/>
    <lineage>
        <taxon>Eukaryota</taxon>
        <taxon>Fungi</taxon>
        <taxon>Dikarya</taxon>
        <taxon>Basidiomycota</taxon>
        <taxon>Agaricomycotina</taxon>
        <taxon>Agaricomycetes</taxon>
        <taxon>Agaricomycetidae</taxon>
        <taxon>Agaricales</taxon>
        <taxon>Pluteineae</taxon>
        <taxon>Pluteaceae</taxon>
        <taxon>Pluteus</taxon>
    </lineage>
</organism>
<name>A0ACD3B4Q6_9AGAR</name>